<keyword evidence="8" id="KW-1185">Reference proteome</keyword>
<evidence type="ECO:0000256" key="3">
    <source>
        <dbReference type="ARBA" id="ARBA00022989"/>
    </source>
</evidence>
<evidence type="ECO:0000256" key="4">
    <source>
        <dbReference type="ARBA" id="ARBA00023136"/>
    </source>
</evidence>
<dbReference type="PANTHER" id="PTHR43332">
    <property type="entry name" value="INNER MEMBRANE TRANSPORT PERMEASE YADH-RELATED"/>
    <property type="match status" value="1"/>
</dbReference>
<feature type="transmembrane region" description="Helical" evidence="5">
    <location>
        <begin position="21"/>
        <end position="43"/>
    </location>
</feature>
<keyword evidence="3 5" id="KW-1133">Transmembrane helix</keyword>
<comment type="subcellular location">
    <subcellularLocation>
        <location evidence="5">Cell inner membrane</location>
        <topology evidence="5">Multi-pass membrane protein</topology>
    </subcellularLocation>
    <subcellularLocation>
        <location evidence="1">Membrane</location>
        <topology evidence="1">Multi-pass membrane protein</topology>
    </subcellularLocation>
</comment>
<proteinExistence type="inferred from homology"/>
<feature type="transmembrane region" description="Helical" evidence="5">
    <location>
        <begin position="140"/>
        <end position="161"/>
    </location>
</feature>
<dbReference type="InterPro" id="IPR013525">
    <property type="entry name" value="ABC2_TM"/>
</dbReference>
<keyword evidence="5" id="KW-1003">Cell membrane</keyword>
<evidence type="ECO:0000259" key="6">
    <source>
        <dbReference type="PROSITE" id="PS51012"/>
    </source>
</evidence>
<keyword evidence="5" id="KW-0813">Transport</keyword>
<dbReference type="PANTHER" id="PTHR43332:SF1">
    <property type="entry name" value="TRANSPORT PERMEASE PROTEIN"/>
    <property type="match status" value="1"/>
</dbReference>
<evidence type="ECO:0000256" key="2">
    <source>
        <dbReference type="ARBA" id="ARBA00022692"/>
    </source>
</evidence>
<dbReference type="EMBL" id="FCNY02000012">
    <property type="protein sequence ID" value="SAL54743.1"/>
    <property type="molecule type" value="Genomic_DNA"/>
</dbReference>
<dbReference type="Pfam" id="PF01061">
    <property type="entry name" value="ABC2_membrane"/>
    <property type="match status" value="1"/>
</dbReference>
<reference evidence="8" key="1">
    <citation type="submission" date="2016-01" db="EMBL/GenBank/DDBJ databases">
        <authorList>
            <person name="Peeters C."/>
        </authorList>
    </citation>
    <scope>NUCLEOTIDE SEQUENCE [LARGE SCALE GENOMIC DNA]</scope>
</reference>
<dbReference type="PRINTS" id="PR00164">
    <property type="entry name" value="ABC2TRNSPORT"/>
</dbReference>
<dbReference type="Proteomes" id="UP000054740">
    <property type="component" value="Unassembled WGS sequence"/>
</dbReference>
<dbReference type="RefSeq" id="WP_014251249.1">
    <property type="nucleotide sequence ID" value="NZ_AP014577.1"/>
</dbReference>
<feature type="transmembrane region" description="Helical" evidence="5">
    <location>
        <begin position="55"/>
        <end position="82"/>
    </location>
</feature>
<evidence type="ECO:0000313" key="7">
    <source>
        <dbReference type="EMBL" id="SAL54743.1"/>
    </source>
</evidence>
<dbReference type="AlphaFoldDB" id="A0A158IEC0"/>
<dbReference type="PROSITE" id="PS51012">
    <property type="entry name" value="ABC_TM2"/>
    <property type="match status" value="1"/>
</dbReference>
<comment type="similarity">
    <text evidence="5">Belongs to the ABC-2 integral membrane protein family.</text>
</comment>
<dbReference type="GO" id="GO:0140359">
    <property type="term" value="F:ABC-type transporter activity"/>
    <property type="evidence" value="ECO:0007669"/>
    <property type="project" value="InterPro"/>
</dbReference>
<feature type="transmembrane region" description="Helical" evidence="5">
    <location>
        <begin position="167"/>
        <end position="188"/>
    </location>
</feature>
<protein>
    <recommendedName>
        <fullName evidence="5">Transport permease protein</fullName>
    </recommendedName>
</protein>
<dbReference type="GO" id="GO:0043190">
    <property type="term" value="C:ATP-binding cassette (ABC) transporter complex"/>
    <property type="evidence" value="ECO:0007669"/>
    <property type="project" value="InterPro"/>
</dbReference>
<keyword evidence="4 5" id="KW-0472">Membrane</keyword>
<feature type="domain" description="ABC transmembrane type-2" evidence="6">
    <location>
        <begin position="19"/>
        <end position="248"/>
    </location>
</feature>
<dbReference type="NCBIfam" id="NF011648">
    <property type="entry name" value="PRK15066.1"/>
    <property type="match status" value="1"/>
</dbReference>
<feature type="transmembrane region" description="Helical" evidence="5">
    <location>
        <begin position="200"/>
        <end position="219"/>
    </location>
</feature>
<name>A0A158IEC0_CABCO</name>
<evidence type="ECO:0000313" key="8">
    <source>
        <dbReference type="Proteomes" id="UP000054740"/>
    </source>
</evidence>
<organism evidence="7 8">
    <name type="scientific">Caballeronia cordobensis</name>
    <name type="common">Burkholderia cordobensis</name>
    <dbReference type="NCBI Taxonomy" id="1353886"/>
    <lineage>
        <taxon>Bacteria</taxon>
        <taxon>Pseudomonadati</taxon>
        <taxon>Pseudomonadota</taxon>
        <taxon>Betaproteobacteria</taxon>
        <taxon>Burkholderiales</taxon>
        <taxon>Burkholderiaceae</taxon>
        <taxon>Caballeronia</taxon>
    </lineage>
</organism>
<gene>
    <name evidence="7" type="ORF">AWB70_04637</name>
</gene>
<sequence length="253" mass="27834">MNLYAVRAIYRFEMARAGRTLMQSIVSPVISTSLYFVVFGAAIGSRIPEVDGISYGAFIVPGLVMLSLLTQSIANASFGIYFPKFTGTIYELLSAPVSYFELVVSYVGAAATKSVILGLIILLTAGLFVPLRIDHPVWMIVFLLLTSVTFSLLGFIIGIWADGFEKLQIIPLLIVTPLTFLGGSFYSINILPPFWKTVALFNPVVYLISGFRWSFYGLADVEVGVSFGMTLVFLAVFIAIVAWIFRTGYRLKS</sequence>
<dbReference type="InterPro" id="IPR047817">
    <property type="entry name" value="ABC2_TM_bact-type"/>
</dbReference>
<evidence type="ECO:0000256" key="1">
    <source>
        <dbReference type="ARBA" id="ARBA00004141"/>
    </source>
</evidence>
<dbReference type="InterPro" id="IPR052522">
    <property type="entry name" value="ABC-2_transport_permease"/>
</dbReference>
<dbReference type="InterPro" id="IPR000412">
    <property type="entry name" value="ABC_2_transport"/>
</dbReference>
<evidence type="ECO:0000256" key="5">
    <source>
        <dbReference type="RuleBase" id="RU361157"/>
    </source>
</evidence>
<feature type="transmembrane region" description="Helical" evidence="5">
    <location>
        <begin position="225"/>
        <end position="245"/>
    </location>
</feature>
<dbReference type="PIRSF" id="PIRSF006648">
    <property type="entry name" value="DrrB"/>
    <property type="match status" value="1"/>
</dbReference>
<feature type="transmembrane region" description="Helical" evidence="5">
    <location>
        <begin position="115"/>
        <end position="133"/>
    </location>
</feature>
<accession>A0A158IEC0</accession>
<keyword evidence="2 5" id="KW-0812">Transmembrane</keyword>